<evidence type="ECO:0000313" key="3">
    <source>
        <dbReference type="Proteomes" id="UP000475862"/>
    </source>
</evidence>
<dbReference type="EMBL" id="VYZN01000042">
    <property type="protein sequence ID" value="KAE9530504.1"/>
    <property type="molecule type" value="Genomic_DNA"/>
</dbReference>
<name>A0A6G0TDF6_APHGL</name>
<evidence type="ECO:0000256" key="1">
    <source>
        <dbReference type="SAM" id="Phobius"/>
    </source>
</evidence>
<keyword evidence="1" id="KW-0812">Transmembrane</keyword>
<keyword evidence="1" id="KW-0472">Membrane</keyword>
<accession>A0A6G0TDF6</accession>
<keyword evidence="1" id="KW-1133">Transmembrane helix</keyword>
<dbReference type="Proteomes" id="UP000475862">
    <property type="component" value="Unassembled WGS sequence"/>
</dbReference>
<feature type="transmembrane region" description="Helical" evidence="1">
    <location>
        <begin position="131"/>
        <end position="148"/>
    </location>
</feature>
<sequence length="194" mass="23072">MTYTLYHTLNYNNCFCNVKCKANSYQIINTYKLCFVYYNSVYLVIANKYLLHVYMLIQVIHDLFFYFKESSIHHVIYVNETTKHLNIQKTFEKGGKKEQKIEDTIQRRYFLHFIYTLTFFQFIQINHDTTVFLVFFGGAFHLGMRLETTVVRRTSRRLIIDLKSSKTLEITLSKLNDEESRHLFSVVSLPIASA</sequence>
<organism evidence="2 3">
    <name type="scientific">Aphis glycines</name>
    <name type="common">Soybean aphid</name>
    <dbReference type="NCBI Taxonomy" id="307491"/>
    <lineage>
        <taxon>Eukaryota</taxon>
        <taxon>Metazoa</taxon>
        <taxon>Ecdysozoa</taxon>
        <taxon>Arthropoda</taxon>
        <taxon>Hexapoda</taxon>
        <taxon>Insecta</taxon>
        <taxon>Pterygota</taxon>
        <taxon>Neoptera</taxon>
        <taxon>Paraneoptera</taxon>
        <taxon>Hemiptera</taxon>
        <taxon>Sternorrhyncha</taxon>
        <taxon>Aphidomorpha</taxon>
        <taxon>Aphidoidea</taxon>
        <taxon>Aphididae</taxon>
        <taxon>Aphidini</taxon>
        <taxon>Aphis</taxon>
        <taxon>Aphis</taxon>
    </lineage>
</organism>
<gene>
    <name evidence="2" type="ORF">AGLY_010966</name>
</gene>
<reference evidence="2 3" key="1">
    <citation type="submission" date="2019-08" db="EMBL/GenBank/DDBJ databases">
        <title>The genome of the soybean aphid Biotype 1, its phylome, world population structure and adaptation to the North American continent.</title>
        <authorList>
            <person name="Giordano R."/>
            <person name="Donthu R.K."/>
            <person name="Hernandez A.G."/>
            <person name="Wright C.L."/>
            <person name="Zimin A.V."/>
        </authorList>
    </citation>
    <scope>NUCLEOTIDE SEQUENCE [LARGE SCALE GENOMIC DNA]</scope>
    <source>
        <tissue evidence="2">Whole aphids</tissue>
    </source>
</reference>
<comment type="caution">
    <text evidence="2">The sequence shown here is derived from an EMBL/GenBank/DDBJ whole genome shotgun (WGS) entry which is preliminary data.</text>
</comment>
<proteinExistence type="predicted"/>
<protein>
    <submittedName>
        <fullName evidence="2">Uncharacterized protein</fullName>
    </submittedName>
</protein>
<evidence type="ECO:0000313" key="2">
    <source>
        <dbReference type="EMBL" id="KAE9530504.1"/>
    </source>
</evidence>
<dbReference type="AlphaFoldDB" id="A0A6G0TDF6"/>
<keyword evidence="3" id="KW-1185">Reference proteome</keyword>